<dbReference type="InterPro" id="IPR050320">
    <property type="entry name" value="N5-glutamine_MTase"/>
</dbReference>
<comment type="caution">
    <text evidence="7">The sequence shown here is derived from an EMBL/GenBank/DDBJ whole genome shotgun (WGS) entry which is preliminary data.</text>
</comment>
<name>A0A4R8UW43_9MICO</name>
<proteinExistence type="predicted"/>
<dbReference type="InterPro" id="IPR022446">
    <property type="entry name" value="MeTrfrase_put"/>
</dbReference>
<dbReference type="Proteomes" id="UP000298173">
    <property type="component" value="Unassembled WGS sequence"/>
</dbReference>
<reference evidence="7 8" key="1">
    <citation type="submission" date="2019-03" db="EMBL/GenBank/DDBJ databases">
        <title>Genomics of glacier-inhabiting Cryobacterium strains.</title>
        <authorList>
            <person name="Liu Q."/>
            <person name="Xin Y.-H."/>
        </authorList>
    </citation>
    <scope>NUCLEOTIDE SEQUENCE [LARGE SCALE GENOMIC DNA]</scope>
    <source>
        <strain evidence="7 8">HLT2-23</strain>
    </source>
</reference>
<keyword evidence="2" id="KW-0489">Methyltransferase</keyword>
<dbReference type="InterPro" id="IPR004556">
    <property type="entry name" value="HemK-like"/>
</dbReference>
<dbReference type="EMBL" id="SOEY01000019">
    <property type="protein sequence ID" value="TFB72717.1"/>
    <property type="molecule type" value="Genomic_DNA"/>
</dbReference>
<dbReference type="CDD" id="cd02440">
    <property type="entry name" value="AdoMet_MTases"/>
    <property type="match status" value="1"/>
</dbReference>
<dbReference type="Gene3D" id="3.40.50.150">
    <property type="entry name" value="Vaccinia Virus protein VP39"/>
    <property type="match status" value="1"/>
</dbReference>
<dbReference type="InterPro" id="IPR007848">
    <property type="entry name" value="Small_mtfrase_dom"/>
</dbReference>
<gene>
    <name evidence="7" type="ORF">E3O06_10445</name>
</gene>
<evidence type="ECO:0000313" key="7">
    <source>
        <dbReference type="EMBL" id="TFB72717.1"/>
    </source>
</evidence>
<dbReference type="Gene3D" id="1.10.8.10">
    <property type="entry name" value="DNA helicase RuvA subunit, C-terminal domain"/>
    <property type="match status" value="1"/>
</dbReference>
<evidence type="ECO:0000313" key="8">
    <source>
        <dbReference type="Proteomes" id="UP000298173"/>
    </source>
</evidence>
<protein>
    <recommendedName>
        <fullName evidence="1">peptide chain release factor N(5)-glutamine methyltransferase</fullName>
        <ecNumber evidence="1">2.1.1.297</ecNumber>
    </recommendedName>
</protein>
<dbReference type="SUPFAM" id="SSF53335">
    <property type="entry name" value="S-adenosyl-L-methionine-dependent methyltransferases"/>
    <property type="match status" value="1"/>
</dbReference>
<evidence type="ECO:0000256" key="4">
    <source>
        <dbReference type="ARBA" id="ARBA00022691"/>
    </source>
</evidence>
<dbReference type="NCBIfam" id="TIGR00536">
    <property type="entry name" value="hemK_fam"/>
    <property type="match status" value="1"/>
</dbReference>
<sequence>MPLLGFDRRRPMLAPDLVSIASRLRAAGCVFADEEARLLLSVEQSPAELTAMVDRRVAGVPLEQIIGWAEFCGLRILVAPGVFVPRRRTEFLVRQALGLCPSDAVIVDLCCGSGAVATTLAAVRPDATVFAVDIDPIAVACARRNLADRGLVFEGDLFAPLPASLTGRVDIIVANAPYVPTDEVAFMPVEARLFEPRASADGGDDGLDVQRRIAATSSQWLSPSGCLLVETGQRQAAQTAEIFSLNGLLPRIVRREELDATVVVGIAI</sequence>
<dbReference type="PANTHER" id="PTHR18895:SF74">
    <property type="entry name" value="MTRF1L RELEASE FACTOR GLUTAMINE METHYLTRANSFERASE"/>
    <property type="match status" value="1"/>
</dbReference>
<dbReference type="GO" id="GO:0032259">
    <property type="term" value="P:methylation"/>
    <property type="evidence" value="ECO:0007669"/>
    <property type="project" value="UniProtKB-KW"/>
</dbReference>
<evidence type="ECO:0000256" key="3">
    <source>
        <dbReference type="ARBA" id="ARBA00022679"/>
    </source>
</evidence>
<evidence type="ECO:0000259" key="6">
    <source>
        <dbReference type="Pfam" id="PF05175"/>
    </source>
</evidence>
<keyword evidence="4" id="KW-0949">S-adenosyl-L-methionine</keyword>
<dbReference type="EC" id="2.1.1.297" evidence="1"/>
<organism evidence="7 8">
    <name type="scientific">Cryobacterium glaciale</name>
    <dbReference type="NCBI Taxonomy" id="1259145"/>
    <lineage>
        <taxon>Bacteria</taxon>
        <taxon>Bacillati</taxon>
        <taxon>Actinomycetota</taxon>
        <taxon>Actinomycetes</taxon>
        <taxon>Micrococcales</taxon>
        <taxon>Microbacteriaceae</taxon>
        <taxon>Cryobacterium</taxon>
    </lineage>
</organism>
<keyword evidence="8" id="KW-1185">Reference proteome</keyword>
<dbReference type="InterPro" id="IPR029063">
    <property type="entry name" value="SAM-dependent_MTases_sf"/>
</dbReference>
<dbReference type="GO" id="GO:0102559">
    <property type="term" value="F:peptide chain release factor N(5)-glutamine methyltransferase activity"/>
    <property type="evidence" value="ECO:0007669"/>
    <property type="project" value="UniProtKB-EC"/>
</dbReference>
<evidence type="ECO:0000256" key="5">
    <source>
        <dbReference type="ARBA" id="ARBA00048391"/>
    </source>
</evidence>
<dbReference type="OrthoDB" id="9800643at2"/>
<feature type="domain" description="Methyltransferase small" evidence="6">
    <location>
        <begin position="89"/>
        <end position="184"/>
    </location>
</feature>
<dbReference type="NCBIfam" id="TIGR03704">
    <property type="entry name" value="PrmC_rel_meth"/>
    <property type="match status" value="1"/>
</dbReference>
<keyword evidence="3" id="KW-0808">Transferase</keyword>
<evidence type="ECO:0000256" key="1">
    <source>
        <dbReference type="ARBA" id="ARBA00012771"/>
    </source>
</evidence>
<evidence type="ECO:0000256" key="2">
    <source>
        <dbReference type="ARBA" id="ARBA00022603"/>
    </source>
</evidence>
<comment type="catalytic activity">
    <reaction evidence="5">
        <text>L-glutaminyl-[peptide chain release factor] + S-adenosyl-L-methionine = N(5)-methyl-L-glutaminyl-[peptide chain release factor] + S-adenosyl-L-homocysteine + H(+)</text>
        <dbReference type="Rhea" id="RHEA:42896"/>
        <dbReference type="Rhea" id="RHEA-COMP:10271"/>
        <dbReference type="Rhea" id="RHEA-COMP:10272"/>
        <dbReference type="ChEBI" id="CHEBI:15378"/>
        <dbReference type="ChEBI" id="CHEBI:30011"/>
        <dbReference type="ChEBI" id="CHEBI:57856"/>
        <dbReference type="ChEBI" id="CHEBI:59789"/>
        <dbReference type="ChEBI" id="CHEBI:61891"/>
        <dbReference type="EC" id="2.1.1.297"/>
    </reaction>
</comment>
<dbReference type="Pfam" id="PF05175">
    <property type="entry name" value="MTS"/>
    <property type="match status" value="1"/>
</dbReference>
<accession>A0A4R8UW43</accession>
<dbReference type="AlphaFoldDB" id="A0A4R8UW43"/>
<dbReference type="PANTHER" id="PTHR18895">
    <property type="entry name" value="HEMK METHYLTRANSFERASE"/>
    <property type="match status" value="1"/>
</dbReference>